<comment type="caution">
    <text evidence="1">The sequence shown here is derived from an EMBL/GenBank/DDBJ whole genome shotgun (WGS) entry which is preliminary data.</text>
</comment>
<proteinExistence type="predicted"/>
<keyword evidence="2" id="KW-1185">Reference proteome</keyword>
<evidence type="ECO:0000313" key="1">
    <source>
        <dbReference type="EMBL" id="MFC5770237.1"/>
    </source>
</evidence>
<name>A0ABW1ASI3_9RHOO</name>
<dbReference type="Proteomes" id="UP001595974">
    <property type="component" value="Unassembled WGS sequence"/>
</dbReference>
<protein>
    <submittedName>
        <fullName evidence="1">Uncharacterized protein</fullName>
    </submittedName>
</protein>
<dbReference type="EMBL" id="JBHSOG010000049">
    <property type="protein sequence ID" value="MFC5770237.1"/>
    <property type="molecule type" value="Genomic_DNA"/>
</dbReference>
<reference evidence="2" key="1">
    <citation type="journal article" date="2019" name="Int. J. Syst. Evol. Microbiol.">
        <title>The Global Catalogue of Microorganisms (GCM) 10K type strain sequencing project: providing services to taxonomists for standard genome sequencing and annotation.</title>
        <authorList>
            <consortium name="The Broad Institute Genomics Platform"/>
            <consortium name="The Broad Institute Genome Sequencing Center for Infectious Disease"/>
            <person name="Wu L."/>
            <person name="Ma J."/>
        </authorList>
    </citation>
    <scope>NUCLEOTIDE SEQUENCE [LARGE SCALE GENOMIC DNA]</scope>
    <source>
        <strain evidence="2">SHR3</strain>
    </source>
</reference>
<gene>
    <name evidence="1" type="ORF">ACFPTN_12715</name>
</gene>
<accession>A0ABW1ASI3</accession>
<evidence type="ECO:0000313" key="2">
    <source>
        <dbReference type="Proteomes" id="UP001595974"/>
    </source>
</evidence>
<organism evidence="1 2">
    <name type="scientific">Thauera sinica</name>
    <dbReference type="NCBI Taxonomy" id="2665146"/>
    <lineage>
        <taxon>Bacteria</taxon>
        <taxon>Pseudomonadati</taxon>
        <taxon>Pseudomonadota</taxon>
        <taxon>Betaproteobacteria</taxon>
        <taxon>Rhodocyclales</taxon>
        <taxon>Zoogloeaceae</taxon>
        <taxon>Thauera</taxon>
    </lineage>
</organism>
<sequence>MIVMSKSPDREIATYENERYDDEVLNAGWLPPGLVPRLAEAVPAPHPPRKPPPEDVDAFLRAIYRNQE</sequence>